<dbReference type="Proteomes" id="UP000589626">
    <property type="component" value="Unassembled WGS sequence"/>
</dbReference>
<proteinExistence type="predicted"/>
<name>A0A7W4YZB9_9ACTN</name>
<feature type="region of interest" description="Disordered" evidence="1">
    <location>
        <begin position="104"/>
        <end position="127"/>
    </location>
</feature>
<evidence type="ECO:0000256" key="1">
    <source>
        <dbReference type="SAM" id="MobiDB-lite"/>
    </source>
</evidence>
<organism evidence="2 3">
    <name type="scientific">Nocardioides soli</name>
    <dbReference type="NCBI Taxonomy" id="1036020"/>
    <lineage>
        <taxon>Bacteria</taxon>
        <taxon>Bacillati</taxon>
        <taxon>Actinomycetota</taxon>
        <taxon>Actinomycetes</taxon>
        <taxon>Propionibacteriales</taxon>
        <taxon>Nocardioidaceae</taxon>
        <taxon>Nocardioides</taxon>
    </lineage>
</organism>
<dbReference type="EMBL" id="JACHWR010000001">
    <property type="protein sequence ID" value="MBB3040999.1"/>
    <property type="molecule type" value="Genomic_DNA"/>
</dbReference>
<sequence>MAALGKVRHFDLGEVMMTVGRAARDRTLETPAAIGNPAAPCWIERPVERWQPEKVERSNRCGVCNQRRDICERTPRWADDDHVFTPDYVQPAGSAVDELRDITAAARAAPPPADHDEATEETPEEAL</sequence>
<dbReference type="AlphaFoldDB" id="A0A7W4YZB9"/>
<feature type="compositionally biased region" description="Acidic residues" evidence="1">
    <location>
        <begin position="117"/>
        <end position="127"/>
    </location>
</feature>
<evidence type="ECO:0000313" key="2">
    <source>
        <dbReference type="EMBL" id="MBB3040999.1"/>
    </source>
</evidence>
<reference evidence="2 3" key="1">
    <citation type="submission" date="2020-08" db="EMBL/GenBank/DDBJ databases">
        <title>Sequencing the genomes of 1000 actinobacteria strains.</title>
        <authorList>
            <person name="Klenk H.-P."/>
        </authorList>
    </citation>
    <scope>NUCLEOTIDE SEQUENCE [LARGE SCALE GENOMIC DNA]</scope>
    <source>
        <strain evidence="2 3">DSM 105498</strain>
    </source>
</reference>
<dbReference type="RefSeq" id="WP_183590956.1">
    <property type="nucleotide sequence ID" value="NZ_JACHWR010000001.1"/>
</dbReference>
<evidence type="ECO:0000313" key="3">
    <source>
        <dbReference type="Proteomes" id="UP000589626"/>
    </source>
</evidence>
<accession>A0A7W4YZB9</accession>
<gene>
    <name evidence="2" type="ORF">FHU40_000800</name>
</gene>
<comment type="caution">
    <text evidence="2">The sequence shown here is derived from an EMBL/GenBank/DDBJ whole genome shotgun (WGS) entry which is preliminary data.</text>
</comment>
<protein>
    <submittedName>
        <fullName evidence="2">Uncharacterized protein</fullName>
    </submittedName>
</protein>
<keyword evidence="3" id="KW-1185">Reference proteome</keyword>